<dbReference type="FunFam" id="1.50.10.10:FF:000073">
    <property type="entry name" value="Glycogen debranching enzyme, hypothetical (TreX-like)"/>
    <property type="match status" value="1"/>
</dbReference>
<dbReference type="InterPro" id="IPR032790">
    <property type="entry name" value="GDE_C"/>
</dbReference>
<dbReference type="PANTHER" id="PTHR10569:SF2">
    <property type="entry name" value="GLYCOGEN DEBRANCHING ENZYME"/>
    <property type="match status" value="1"/>
</dbReference>
<dbReference type="InterPro" id="IPR024742">
    <property type="entry name" value="Glycogen_debranch_N"/>
</dbReference>
<accession>A0A3R5QWR3</accession>
<keyword evidence="4" id="KW-1185">Reference proteome</keyword>
<organism evidence="3 4">
    <name type="scientific">Clostridium manihotivorum</name>
    <dbReference type="NCBI Taxonomy" id="2320868"/>
    <lineage>
        <taxon>Bacteria</taxon>
        <taxon>Bacillati</taxon>
        <taxon>Bacillota</taxon>
        <taxon>Clostridia</taxon>
        <taxon>Eubacteriales</taxon>
        <taxon>Clostridiaceae</taxon>
        <taxon>Clostridium</taxon>
    </lineage>
</organism>
<dbReference type="InterPro" id="IPR008928">
    <property type="entry name" value="6-hairpin_glycosidase_sf"/>
</dbReference>
<dbReference type="InterPro" id="IPR012341">
    <property type="entry name" value="6hp_glycosidase-like_sf"/>
</dbReference>
<dbReference type="OrthoDB" id="9761875at2"/>
<dbReference type="Pfam" id="PF06202">
    <property type="entry name" value="GDE_C"/>
    <property type="match status" value="1"/>
</dbReference>
<dbReference type="EMBL" id="CP025746">
    <property type="protein sequence ID" value="QAA34021.1"/>
    <property type="molecule type" value="Genomic_DNA"/>
</dbReference>
<feature type="domain" description="Glycogen debranching enzyme C-terminal" evidence="1">
    <location>
        <begin position="294"/>
        <end position="662"/>
    </location>
</feature>
<feature type="domain" description="Glycogen debranching enzyme bacterial and archaeal type N-terminal" evidence="2">
    <location>
        <begin position="20"/>
        <end position="245"/>
    </location>
</feature>
<dbReference type="SUPFAM" id="SSF48208">
    <property type="entry name" value="Six-hairpin glycosidases"/>
    <property type="match status" value="1"/>
</dbReference>
<dbReference type="InterPro" id="IPR010401">
    <property type="entry name" value="AGL/Gdb1"/>
</dbReference>
<dbReference type="GO" id="GO:0005980">
    <property type="term" value="P:glycogen catabolic process"/>
    <property type="evidence" value="ECO:0007669"/>
    <property type="project" value="InterPro"/>
</dbReference>
<gene>
    <name evidence="3" type="ORF">C1I91_21685</name>
</gene>
<evidence type="ECO:0000259" key="1">
    <source>
        <dbReference type="Pfam" id="PF06202"/>
    </source>
</evidence>
<reference evidence="3 4" key="1">
    <citation type="submission" date="2018-01" db="EMBL/GenBank/DDBJ databases">
        <title>Genome Sequencing and Assembly of Anaerobacter polyendosporus strain CT4.</title>
        <authorList>
            <person name="Tachaapaikoon C."/>
            <person name="Sutheeworapong S."/>
            <person name="Jenjaroenpun P."/>
            <person name="Wongsurawat T."/>
            <person name="Nookeaw I."/>
            <person name="Cheawchanlertfa P."/>
            <person name="Kosugi A."/>
            <person name="Cheevadhanarak S."/>
            <person name="Ratanakhanokchai K."/>
        </authorList>
    </citation>
    <scope>NUCLEOTIDE SEQUENCE [LARGE SCALE GENOMIC DNA]</scope>
    <source>
        <strain evidence="3 4">CT4</strain>
    </source>
</reference>
<sequence length="676" mass="77823">MKKYRFGKSNWRKLSEGIEKEWLLTNGIGGFANGTIVGDNSRIFSGYLIASLNPPVDRKNILAKTQERVIVNGKEIDLACQQYVGYEKEGHKYLESFELDIVPTFRYQVDDISIKKTIAMEYGKNTAVVCYEVENGIDEIEFKVTPLFACRDFGSTNERADLKFDVKLEKNTLFLKKQSEAELDVKFYSSCGTYYDRSNIPTSMATPNYLIEENQLYAIDNRNGFLGLDNHFTPYDIVVTMKPREIKKFFVKCTIEELDDKDGFDILEAYKNRINGLIDKQNCKDDFANRLAQAADQFIVKRESTGLKTVLAGFPWFADWGRDTMIALQGLTLCTGRFEDNKEILESFSLYVKNGLIPNVFPNDSKEQPGYNTVDASLWYFYSVDKFLNYTGKDEDYGFIREKIYPKLKEIIEAYKNGTDFSIKMDEDGLICAGSNLDQVTWMDVRVGDWVVTPRHGKPVEINALWYNALKVMEKLSKYFGDEALSDKYLELSEKVKKSFNEKFWNEKEKCLYDVVDENDSKIRPNQIWAVSLPYTMLDSEKERSIVETVYKYLYTSYGLRSLAYTDEEYKPQYIGKLINRDSAYHMGTSWAFPIGGFITAYCKVYDHSPKAIERANEMCKLFDDHMHDGCINGIAEIFDGSFTCTSRGCYSQAWSVGEVLRAYMEDVLPFLDSNS</sequence>
<dbReference type="GO" id="GO:0004134">
    <property type="term" value="F:4-alpha-glucanotransferase activity"/>
    <property type="evidence" value="ECO:0007669"/>
    <property type="project" value="InterPro"/>
</dbReference>
<evidence type="ECO:0000259" key="2">
    <source>
        <dbReference type="Pfam" id="PF12439"/>
    </source>
</evidence>
<dbReference type="GO" id="GO:0004135">
    <property type="term" value="F:amylo-alpha-1,6-glucosidase activity"/>
    <property type="evidence" value="ECO:0007669"/>
    <property type="project" value="InterPro"/>
</dbReference>
<dbReference type="Gene3D" id="1.50.10.10">
    <property type="match status" value="1"/>
</dbReference>
<dbReference type="Pfam" id="PF12439">
    <property type="entry name" value="GDE_N"/>
    <property type="match status" value="1"/>
</dbReference>
<dbReference type="InterPro" id="IPR006451">
    <property type="entry name" value="Glycogen_debranch_arc"/>
</dbReference>
<protein>
    <submittedName>
        <fullName evidence="3">Glycogen debranching protein</fullName>
    </submittedName>
</protein>
<evidence type="ECO:0000313" key="4">
    <source>
        <dbReference type="Proteomes" id="UP000286268"/>
    </source>
</evidence>
<dbReference type="Proteomes" id="UP000286268">
    <property type="component" value="Chromosome"/>
</dbReference>
<dbReference type="NCBIfam" id="TIGR01561">
    <property type="entry name" value="gde_arch"/>
    <property type="match status" value="1"/>
</dbReference>
<evidence type="ECO:0000313" key="3">
    <source>
        <dbReference type="EMBL" id="QAA34021.1"/>
    </source>
</evidence>
<dbReference type="KEGG" id="cmah:C1I91_21685"/>
<proteinExistence type="predicted"/>
<dbReference type="RefSeq" id="WP_128214742.1">
    <property type="nucleotide sequence ID" value="NZ_CP025746.1"/>
</dbReference>
<dbReference type="PANTHER" id="PTHR10569">
    <property type="entry name" value="GLYCOGEN DEBRANCHING ENZYME"/>
    <property type="match status" value="1"/>
</dbReference>
<dbReference type="AlphaFoldDB" id="A0A3R5QWR3"/>
<name>A0A3R5QWR3_9CLOT</name>